<dbReference type="SUPFAM" id="SSF53474">
    <property type="entry name" value="alpha/beta-Hydrolases"/>
    <property type="match status" value="1"/>
</dbReference>
<proteinExistence type="predicted"/>
<feature type="domain" description="AB hydrolase-1" evidence="2">
    <location>
        <begin position="110"/>
        <end position="374"/>
    </location>
</feature>
<keyword evidence="4" id="KW-1185">Reference proteome</keyword>
<dbReference type="EMBL" id="JBHFEH010000004">
    <property type="protein sequence ID" value="KAL2057519.1"/>
    <property type="molecule type" value="Genomic_DNA"/>
</dbReference>
<reference evidence="3 4" key="1">
    <citation type="submission" date="2024-09" db="EMBL/GenBank/DDBJ databases">
        <title>Rethinking Asexuality: The Enigmatic Case of Functional Sexual Genes in Lepraria (Stereocaulaceae).</title>
        <authorList>
            <person name="Doellman M."/>
            <person name="Sun Y."/>
            <person name="Barcenas-Pena A."/>
            <person name="Lumbsch H.T."/>
            <person name="Grewe F."/>
        </authorList>
    </citation>
    <scope>NUCLEOTIDE SEQUENCE [LARGE SCALE GENOMIC DNA]</scope>
    <source>
        <strain evidence="3 4">Grewe 0041</strain>
    </source>
</reference>
<feature type="transmembrane region" description="Helical" evidence="1">
    <location>
        <begin position="6"/>
        <end position="31"/>
    </location>
</feature>
<sequence length="397" mass="43289">MAFSVAPLWSATNLLVALSSLAIFVLLRLTYPINNPMTPRRAIPSPRETLIPFLSRSQATALPYPPNFLPGSRDVDTPYGMMRVYEWGPEEGRKVVMVHGDTTPGPMLGPVAKALVQRGCRVIILDLWGRGYSDSPLDVPHDARLFSMQILFAAASSPLSWTGATSGGFSVIAFSLGCGVAMSFASHFPFLVNTIILLAPGGLLRRMPDGYDSLFFRYPSLVPLAYLRRLVGKILGVTLSGVPINQTLTETNVPAAPGVPPSSETKENQDLDIPAIVQWQFDNHQGFVHSFVNTINHGPLMHQHSEWSNICKIIRGESSSAPASSLSSQVHNSKILVLLGEADGIVLVNEVSEDLLQILGPEHIEFRTIPGGHGFPVPHSEDVIEEISKFWKLQVVD</sequence>
<dbReference type="Pfam" id="PF00561">
    <property type="entry name" value="Abhydrolase_1"/>
    <property type="match status" value="1"/>
</dbReference>
<dbReference type="InterPro" id="IPR000073">
    <property type="entry name" value="AB_hydrolase_1"/>
</dbReference>
<dbReference type="InterPro" id="IPR029058">
    <property type="entry name" value="AB_hydrolase_fold"/>
</dbReference>
<dbReference type="InterPro" id="IPR050471">
    <property type="entry name" value="AB_hydrolase"/>
</dbReference>
<dbReference type="Proteomes" id="UP001590951">
    <property type="component" value="Unassembled WGS sequence"/>
</dbReference>
<feature type="transmembrane region" description="Helical" evidence="1">
    <location>
        <begin position="180"/>
        <end position="199"/>
    </location>
</feature>
<feature type="transmembrane region" description="Helical" evidence="1">
    <location>
        <begin position="150"/>
        <end position="174"/>
    </location>
</feature>
<keyword evidence="1" id="KW-0812">Transmembrane</keyword>
<dbReference type="Gene3D" id="3.40.50.1820">
    <property type="entry name" value="alpha/beta hydrolase"/>
    <property type="match status" value="1"/>
</dbReference>
<evidence type="ECO:0000256" key="1">
    <source>
        <dbReference type="SAM" id="Phobius"/>
    </source>
</evidence>
<keyword evidence="1" id="KW-1133">Transmembrane helix</keyword>
<evidence type="ECO:0000259" key="2">
    <source>
        <dbReference type="Pfam" id="PF00561"/>
    </source>
</evidence>
<evidence type="ECO:0000313" key="4">
    <source>
        <dbReference type="Proteomes" id="UP001590951"/>
    </source>
</evidence>
<evidence type="ECO:0000313" key="3">
    <source>
        <dbReference type="EMBL" id="KAL2057519.1"/>
    </source>
</evidence>
<dbReference type="PANTHER" id="PTHR43433">
    <property type="entry name" value="HYDROLASE, ALPHA/BETA FOLD FAMILY PROTEIN"/>
    <property type="match status" value="1"/>
</dbReference>
<comment type="caution">
    <text evidence="3">The sequence shown here is derived from an EMBL/GenBank/DDBJ whole genome shotgun (WGS) entry which is preliminary data.</text>
</comment>
<dbReference type="PANTHER" id="PTHR43433:SF5">
    <property type="entry name" value="AB HYDROLASE-1 DOMAIN-CONTAINING PROTEIN"/>
    <property type="match status" value="1"/>
</dbReference>
<accession>A0ABR4BI77</accession>
<gene>
    <name evidence="3" type="ORF">ABVK25_001903</name>
</gene>
<protein>
    <recommendedName>
        <fullName evidence="2">AB hydrolase-1 domain-containing protein</fullName>
    </recommendedName>
</protein>
<name>A0ABR4BI77_9LECA</name>
<organism evidence="3 4">
    <name type="scientific">Lepraria finkii</name>
    <dbReference type="NCBI Taxonomy" id="1340010"/>
    <lineage>
        <taxon>Eukaryota</taxon>
        <taxon>Fungi</taxon>
        <taxon>Dikarya</taxon>
        <taxon>Ascomycota</taxon>
        <taxon>Pezizomycotina</taxon>
        <taxon>Lecanoromycetes</taxon>
        <taxon>OSLEUM clade</taxon>
        <taxon>Lecanoromycetidae</taxon>
        <taxon>Lecanorales</taxon>
        <taxon>Lecanorineae</taxon>
        <taxon>Stereocaulaceae</taxon>
        <taxon>Lepraria</taxon>
    </lineage>
</organism>
<keyword evidence="1" id="KW-0472">Membrane</keyword>